<feature type="signal peptide" evidence="1">
    <location>
        <begin position="1"/>
        <end position="21"/>
    </location>
</feature>
<dbReference type="EMBL" id="CH408031">
    <property type="protein sequence ID" value="EAQ89539.1"/>
    <property type="molecule type" value="Genomic_DNA"/>
</dbReference>
<dbReference type="InterPro" id="IPR012334">
    <property type="entry name" value="Pectin_lyas_fold"/>
</dbReference>
<feature type="domain" description="LysM" evidence="2">
    <location>
        <begin position="1311"/>
        <end position="1357"/>
    </location>
</feature>
<sequence length="1494" mass="161258">MRLSLLPWLAVASIGSSPTAALDFYVSPEGSENNTGTNANAPFGSIAHTQEAVRSQISASMTDNVTVHLAPGLYPISKTLSFTAQDSGRNGFTVLWSGPGAVISGGIRVTGWKQGSNGVWSASIPAGTKSRNLYVNGQAANFARRKLTNRKDFQFTSSGMSWSNSQYDWLMNTAGIAGAEVRFINSFTDRWAPIQSAGNRQLVMRQSSWFNNMWGYDTVAKPNADFGVWVQNALALMTDGGQFYVDSVAGKVYYKPLAGENMDTASTYLGVLSYFVSVGGTYDKPAHDLAFKDISFAHSTWMKPATMGYVDQQTGGYIGENKTYTPSNFESTRPHWLQMPGAIQVSAAHNILFSGGNYTQLGAGGVGIGNDANAHASGTGLGASYVTVADGYFTQVMGNSVTAGGIQADAHHPSDARMTNSHITISGNVFRNTSSLFTSTVPIFLSYAQHSTISHNELHTTPYSGICHGYGWGSNDAGGSQEYINRGLYAFQPKYTTPTTSHSNLITSNLIHAYGHSHTDLGAIYTLSHSPDTRITSNHALDGARAAYGLYTDEGSASYAFTDNLLLNAGTWLAQNGINGDPAVANLSFEGNYGRSGPNRDGNYLIERVEQASVAVQRAAWRAGVVPAGRVGREGVVTEGEGPDGWVGVAGRGGVVMVTVRNFDDGVLKGVGFRVEGAEGVGFVAQGEVPGEVPGDGEVAVGWKASRGGKVVMAPLPGSHNPAFTLDIKQHPSLHLNKMTSTTPTTSPPLPTFGRIPQHLLDDHRPPLPKDTGATSRLRSLDEHISFPCGRSHGSWGYTILRTAYGPDSDTQFAVALERLKGQVYWWGNHPGRYSSFGALCEQDRVDNDEPNRELFRRFYVEVIEDREGLAHLDGGGDEARFKALGEYFRRWVAGVETGFNAEENPRFCVCLVLDSESIASLAVLAEELPPLRCAVDLDEKRRFLGSGVGAWVWLLEADYIADPDPGEDYELDDDDGYRGWMRMDVAGIEFSWFRRLQRGISGKRRCFMREQREQGSDEGNCKLRRSRHQTPPGMDGLRKCSLQMELLGLLKQVRIIDSSTVYILGAGLYSWFSNYDQACLNTENCQQRGFEVEQSADIWIYNLCTKAIEELISPLGGTPTFAADNKNGFLSSILAWLPGLTGIDGQRKFDSYRVWTAESLESMHLTLPSTCVSALTEIIRCDNYTETFMTPSIFGSPGNQSATDLVCDDGCGQSLKAWFDGVNLACDGHTISDALPMLRGGRIWSGYNSTCLKDPTTGQDCNELQLLGLRRLHQGPAQLLVLAVRPDRPDVDSPPVISLPETTDFCATGDLYTTSAGETCDTIAFAKNMSSAALYLGNPDGILNCTSIAAGTSLCLPFPCGITHMLVPGDTCSSVQQLAYNLTGRPLDNGDLRKYNPWINDACDNLHAASDAAFGHVVCLGLQSGVFGNNPKPGDTCAMIAYGSGGTIAILTLVNPELNATSVSCDDQVVPGHAYCAIPYFAWDVVDSPSGTV</sequence>
<evidence type="ECO:0000313" key="3">
    <source>
        <dbReference type="EMBL" id="EAQ89539.1"/>
    </source>
</evidence>
<reference evidence="4" key="1">
    <citation type="journal article" date="2015" name="Genome Announc.">
        <title>Draft genome sequence of the cellulolytic fungus Chaetomium globosum.</title>
        <authorList>
            <person name="Cuomo C.A."/>
            <person name="Untereiner W.A."/>
            <person name="Ma L.-J."/>
            <person name="Grabherr M."/>
            <person name="Birren B.W."/>
        </authorList>
    </citation>
    <scope>NUCLEOTIDE SEQUENCE [LARGE SCALE GENOMIC DNA]</scope>
    <source>
        <strain evidence="4">ATCC 6205 / CBS 148.51 / DSM 1962 / NBRC 6347 / NRRL 1970</strain>
    </source>
</reference>
<dbReference type="STRING" id="306901.Q2H5A7"/>
<dbReference type="HOGENOM" id="CLU_248978_0_0_1"/>
<organism evidence="3 4">
    <name type="scientific">Chaetomium globosum (strain ATCC 6205 / CBS 148.51 / DSM 1962 / NBRC 6347 / NRRL 1970)</name>
    <name type="common">Soil fungus</name>
    <dbReference type="NCBI Taxonomy" id="306901"/>
    <lineage>
        <taxon>Eukaryota</taxon>
        <taxon>Fungi</taxon>
        <taxon>Dikarya</taxon>
        <taxon>Ascomycota</taxon>
        <taxon>Pezizomycotina</taxon>
        <taxon>Sordariomycetes</taxon>
        <taxon>Sordariomycetidae</taxon>
        <taxon>Sordariales</taxon>
        <taxon>Chaetomiaceae</taxon>
        <taxon>Chaetomium</taxon>
    </lineage>
</organism>
<dbReference type="InterPro" id="IPR018392">
    <property type="entry name" value="LysM"/>
</dbReference>
<dbReference type="SUPFAM" id="SSF51126">
    <property type="entry name" value="Pectin lyase-like"/>
    <property type="match status" value="1"/>
</dbReference>
<dbReference type="Proteomes" id="UP000001056">
    <property type="component" value="Unassembled WGS sequence"/>
</dbReference>
<feature type="chain" id="PRO_5004208949" description="LysM domain-containing protein" evidence="1">
    <location>
        <begin position="22"/>
        <end position="1494"/>
    </location>
</feature>
<dbReference type="VEuPathDB" id="FungiDB:CHGG_06158"/>
<dbReference type="InParanoid" id="Q2H5A7"/>
<keyword evidence="4" id="KW-1185">Reference proteome</keyword>
<dbReference type="RefSeq" id="XP_001222253.1">
    <property type="nucleotide sequence ID" value="XM_001222252.1"/>
</dbReference>
<dbReference type="Gene3D" id="2.160.20.10">
    <property type="entry name" value="Single-stranded right-handed beta-helix, Pectin lyase-like"/>
    <property type="match status" value="1"/>
</dbReference>
<accession>Q2H5A7</accession>
<dbReference type="PANTHER" id="PTHR36453">
    <property type="entry name" value="SECRETED PROTEIN-RELATED"/>
    <property type="match status" value="1"/>
</dbReference>
<dbReference type="PANTHER" id="PTHR36453:SF2">
    <property type="entry name" value="APPLE DOMAIN-CONTAINING PROTEIN"/>
    <property type="match status" value="1"/>
</dbReference>
<protein>
    <recommendedName>
        <fullName evidence="2">LysM domain-containing protein</fullName>
    </recommendedName>
</protein>
<gene>
    <name evidence="3" type="ORF">CHGG_06158</name>
</gene>
<dbReference type="Gene3D" id="3.10.350.10">
    <property type="entry name" value="LysM domain"/>
    <property type="match status" value="2"/>
</dbReference>
<dbReference type="PROSITE" id="PS51782">
    <property type="entry name" value="LYSM"/>
    <property type="match status" value="1"/>
</dbReference>
<dbReference type="InterPro" id="IPR011050">
    <property type="entry name" value="Pectin_lyase_fold/virulence"/>
</dbReference>
<dbReference type="OrthoDB" id="10025010at2759"/>
<dbReference type="Pfam" id="PF01476">
    <property type="entry name" value="LysM"/>
    <property type="match status" value="1"/>
</dbReference>
<dbReference type="GeneID" id="4390583"/>
<proteinExistence type="predicted"/>
<dbReference type="InterPro" id="IPR036779">
    <property type="entry name" value="LysM_dom_sf"/>
</dbReference>
<keyword evidence="1" id="KW-0732">Signal</keyword>
<name>Q2H5A7_CHAGB</name>
<evidence type="ECO:0000259" key="2">
    <source>
        <dbReference type="PROSITE" id="PS51782"/>
    </source>
</evidence>
<evidence type="ECO:0000256" key="1">
    <source>
        <dbReference type="SAM" id="SignalP"/>
    </source>
</evidence>
<evidence type="ECO:0000313" key="4">
    <source>
        <dbReference type="Proteomes" id="UP000001056"/>
    </source>
</evidence>
<dbReference type="eggNOG" id="ENOG502S95X">
    <property type="taxonomic scope" value="Eukaryota"/>
</dbReference>